<organism evidence="2 3">
    <name type="scientific">Aspergillus terreus</name>
    <dbReference type="NCBI Taxonomy" id="33178"/>
    <lineage>
        <taxon>Eukaryota</taxon>
        <taxon>Fungi</taxon>
        <taxon>Dikarya</taxon>
        <taxon>Ascomycota</taxon>
        <taxon>Pezizomycotina</taxon>
        <taxon>Eurotiomycetes</taxon>
        <taxon>Eurotiomycetidae</taxon>
        <taxon>Eurotiales</taxon>
        <taxon>Aspergillaceae</taxon>
        <taxon>Aspergillus</taxon>
        <taxon>Aspergillus subgen. Circumdati</taxon>
    </lineage>
</organism>
<keyword evidence="3" id="KW-1185">Reference proteome</keyword>
<dbReference type="Proteomes" id="UP000452235">
    <property type="component" value="Unassembled WGS sequence"/>
</dbReference>
<proteinExistence type="predicted"/>
<evidence type="ECO:0000313" key="3">
    <source>
        <dbReference type="Proteomes" id="UP000452235"/>
    </source>
</evidence>
<reference evidence="2 3" key="1">
    <citation type="submission" date="2020-01" db="EMBL/GenBank/DDBJ databases">
        <title>Aspergillus terreus IFO 6365 whole genome shotgun sequence.</title>
        <authorList>
            <person name="Kanamasa S."/>
            <person name="Takahashi H."/>
        </authorList>
    </citation>
    <scope>NUCLEOTIDE SEQUENCE [LARGE SCALE GENOMIC DNA]</scope>
    <source>
        <strain evidence="2 3">IFO 6365</strain>
    </source>
</reference>
<dbReference type="Pfam" id="PF07000">
    <property type="entry name" value="DUF1308"/>
    <property type="match status" value="1"/>
</dbReference>
<dbReference type="EMBL" id="BLJY01000002">
    <property type="protein sequence ID" value="GFF13029.1"/>
    <property type="molecule type" value="Genomic_DNA"/>
</dbReference>
<gene>
    <name evidence="2" type="ORF">ATEIFO6365_0002013900</name>
</gene>
<feature type="region of interest" description="Disordered" evidence="1">
    <location>
        <begin position="1"/>
        <end position="23"/>
    </location>
</feature>
<sequence length="533" mass="60384">MSTSDPKVHDHVSSFPDPTPESSRDLAASLVTRCHTLIAELDAFQSLLAETQRNPQIVEIRSLRSNAVSELRTLEKLADKINASAAAKAAAEADDDDLPDDTQQRLMHALRSSNLPFYEAVWTIAKRTCTGLVAFGKRFYWDGVDGGWEEGGKKRPNKDKRRSVFVDIVADDGEEWVKVSTISETRLLFEMAKKGWEGESEAGWEEERVVLRNYDDDRSIDSDEDDDDEVELVKLAIDMRKSADKTRVKYRHPRLRFVIPKVEEGENPDIDDLFKVIRGYGITVECGEAAARSRPAGHTLEEDLRRLLPKPFKRFTPTLNVDCTLLLAMVSDVSHIKNITPTPGLHKAIVRQMEVEQERPLLTKELWPAMVGHELVCTGEAARRMREIVDTIGTESEKARTKILMGDSPFDELERVSVIQKFQELSDYQIPSQWRIPVKVVESQAIIDSAKTRGVFPRVSERVTDILSDINYSVFMYGWATNMMTISSNRTVVKQIENMVEKHRDGDENLEGPLIWVCDTARSLIGKEKGRKN</sequence>
<dbReference type="VEuPathDB" id="FungiDB:ATEG_02038"/>
<protein>
    <submittedName>
        <fullName evidence="2">Uncharacterized protein</fullName>
    </submittedName>
</protein>
<dbReference type="InterPro" id="IPR010733">
    <property type="entry name" value="DUF1308"/>
</dbReference>
<dbReference type="AlphaFoldDB" id="A0A5M3YUY7"/>
<feature type="compositionally biased region" description="Basic and acidic residues" evidence="1">
    <location>
        <begin position="1"/>
        <end position="12"/>
    </location>
</feature>
<evidence type="ECO:0000256" key="1">
    <source>
        <dbReference type="SAM" id="MobiDB-lite"/>
    </source>
</evidence>
<dbReference type="PANTHER" id="PTHR13379">
    <property type="entry name" value="UNCHARACTERIZED DUF1308"/>
    <property type="match status" value="1"/>
</dbReference>
<comment type="caution">
    <text evidence="2">The sequence shown here is derived from an EMBL/GenBank/DDBJ whole genome shotgun (WGS) entry which is preliminary data.</text>
</comment>
<name>A0A5M3YUY7_ASPTE</name>
<dbReference type="OrthoDB" id="441890at2759"/>
<accession>A0A5M3YUY7</accession>
<dbReference type="PANTHER" id="PTHR13379:SF0">
    <property type="entry name" value="UPF0415 PROTEIN C7ORF25"/>
    <property type="match status" value="1"/>
</dbReference>
<evidence type="ECO:0000313" key="2">
    <source>
        <dbReference type="EMBL" id="GFF13029.1"/>
    </source>
</evidence>